<dbReference type="InterPro" id="IPR015943">
    <property type="entry name" value="WD40/YVTN_repeat-like_dom_sf"/>
</dbReference>
<evidence type="ECO:0000256" key="5">
    <source>
        <dbReference type="ARBA" id="ARBA00023273"/>
    </source>
</evidence>
<dbReference type="Pfam" id="PF24762">
    <property type="entry name" value="TPR_IF140-IFT172"/>
    <property type="match status" value="1"/>
</dbReference>
<evidence type="ECO:0000256" key="2">
    <source>
        <dbReference type="ARBA" id="ARBA00022574"/>
    </source>
</evidence>
<dbReference type="GO" id="GO:0035721">
    <property type="term" value="P:intraciliary retrograde transport"/>
    <property type="evidence" value="ECO:0007669"/>
    <property type="project" value="TreeGrafter"/>
</dbReference>
<keyword evidence="4" id="KW-0969">Cilium</keyword>
<keyword evidence="5" id="KW-0966">Cell projection</keyword>
<protein>
    <submittedName>
        <fullName evidence="9">Tetratricopeptide repeat protein</fullName>
    </submittedName>
</protein>
<dbReference type="SUPFAM" id="SSF48452">
    <property type="entry name" value="TPR-like"/>
    <property type="match status" value="1"/>
</dbReference>
<accession>A0A0B1TPQ2</accession>
<proteinExistence type="predicted"/>
<feature type="domain" description="IFT140 second beta-propeller" evidence="7">
    <location>
        <begin position="395"/>
        <end position="707"/>
    </location>
</feature>
<name>A0A0B1TPQ2_OESDE</name>
<dbReference type="EMBL" id="KN549234">
    <property type="protein sequence ID" value="KHJ99219.1"/>
    <property type="molecule type" value="Genomic_DNA"/>
</dbReference>
<dbReference type="AlphaFoldDB" id="A0A0B1TPQ2"/>
<dbReference type="Pfam" id="PF23383">
    <property type="entry name" value="Beta-prop_IFT140_1st"/>
    <property type="match status" value="1"/>
</dbReference>
<reference evidence="9 10" key="1">
    <citation type="submission" date="2014-03" db="EMBL/GenBank/DDBJ databases">
        <title>Draft genome of the hookworm Oesophagostomum dentatum.</title>
        <authorList>
            <person name="Mitreva M."/>
        </authorList>
    </citation>
    <scope>NUCLEOTIDE SEQUENCE [LARGE SCALE GENOMIC DNA]</scope>
    <source>
        <strain evidence="9 10">OD-Hann</strain>
    </source>
</reference>
<evidence type="ECO:0000313" key="9">
    <source>
        <dbReference type="EMBL" id="KHJ99219.1"/>
    </source>
</evidence>
<evidence type="ECO:0000259" key="6">
    <source>
        <dbReference type="Pfam" id="PF23383"/>
    </source>
</evidence>
<feature type="domain" description="IFT140 first beta-propeller" evidence="6">
    <location>
        <begin position="5"/>
        <end position="385"/>
    </location>
</feature>
<dbReference type="Gene3D" id="2.130.10.10">
    <property type="entry name" value="YVTN repeat-like/Quinoprotein amine dehydrogenase"/>
    <property type="match status" value="2"/>
</dbReference>
<dbReference type="Gene3D" id="1.25.40.470">
    <property type="match status" value="2"/>
</dbReference>
<dbReference type="Proteomes" id="UP000053660">
    <property type="component" value="Unassembled WGS sequence"/>
</dbReference>
<sequence length="1129" mass="126941">MEKIFKWSPCSGWLCLASQVQDAFQVNFFTHKGTRSEDVVVQRRNTISAVAWHPTEVLVCVAWSDGVLNVLSPENGTDFNVDEPVNGKILFLEWSADGKNLCAVIEDGRCELYALTGKSSLKKSNEYSVGDKPTSLCGRIDFTPEQNLMDAAEPTETAAATVKEATTMEKQDKTNNRSKTWQMTSSAKFSYVVGCEGGALHLIQQSGTGMKLCQLDYRVEFLAHYHEKGLLIVLTSDMMLYHLNIRPDSTVDEKLKVKLNGKAGSTDIVLRENILLISHQERDLRVWNLETEENGTISLQSAKGYDGDDTILCMDYSKRKGMISAGTTKGKVANWKHRPGETTVENSWRLQSGNKVGEKIASLEWCQMYSALAVNTGAELTILQEENNIICLRNKIAAIQSGPSSFTLVNVVSSVSQELKLNFEVKGIHVQEKQLVVWGADTVMTFDVQSSLATIQSSTFSCRVDDVVIHQQTLYCVEGDKINIRTLQGTVRQILSLPEMEGDPVLIHSSKNFLAVATSAGFIRIYSLSSKEVRQEYHSKYIVEALDEFHRFSSMKVNIAGNRIACTYYATPLKLGDRLLVWDAEADLIAYFSFTLGMTDQQQYEAEAELASSQGRPVTAAARKMERDQSRFRLPLHEPGAIFWDETDDRFLVCHAQASSQHVVDDMILTMFVTSDHGIHLQDLSRKSSASDALIGVCVPHLYFTKKMEFEEEEVRGEKSIGRFLIARSLREFSGVENCDETTRKGMMDFCYYLSIGQMDEAFKAIRFIKSESVWEHMASMSVKTRRLDVAAVCLGKMKNIRGARALRKAQEAGESEVLQCAALAVELGMLDDAEAMYISEGRYDMVNKIHQAQNSWNQAFEIAARYDRIHLRNTHYNYAKYLERAGALEPAIENFEKSETHHFEVPRMFADNPKILESYVRRKREPELHSWWARYLESIGELDGAMVFYAAAKDNLSLVRIKCTQGKLEEASTLALESKDKAACYHLARIYEAEGDFSKAVDFYTKAHAYSSAIRLVKEHDMRDLLANLCLMAGGSEIVEAARYFEDVPGYTHQAVMLYHKAGMVGRALDLAFRAEQFSALDLVTKDLNASCDPNVLKRAAEFFANNQNYEKAVELLCMAKDVGFKEE</sequence>
<evidence type="ECO:0000259" key="7">
    <source>
        <dbReference type="Pfam" id="PF23385"/>
    </source>
</evidence>
<dbReference type="GO" id="GO:0030991">
    <property type="term" value="C:intraciliary transport particle A"/>
    <property type="evidence" value="ECO:0007669"/>
    <property type="project" value="TreeGrafter"/>
</dbReference>
<keyword evidence="3" id="KW-0677">Repeat</keyword>
<evidence type="ECO:0000313" key="10">
    <source>
        <dbReference type="Proteomes" id="UP000053660"/>
    </source>
</evidence>
<organism evidence="9 10">
    <name type="scientific">Oesophagostomum dentatum</name>
    <name type="common">Nodular worm</name>
    <dbReference type="NCBI Taxonomy" id="61180"/>
    <lineage>
        <taxon>Eukaryota</taxon>
        <taxon>Metazoa</taxon>
        <taxon>Ecdysozoa</taxon>
        <taxon>Nematoda</taxon>
        <taxon>Chromadorea</taxon>
        <taxon>Rhabditida</taxon>
        <taxon>Rhabditina</taxon>
        <taxon>Rhabditomorpha</taxon>
        <taxon>Strongyloidea</taxon>
        <taxon>Strongylidae</taxon>
        <taxon>Oesophagostomum</taxon>
    </lineage>
</organism>
<comment type="subcellular location">
    <subcellularLocation>
        <location evidence="1">Cell projection</location>
        <location evidence="1">Cilium</location>
    </subcellularLocation>
</comment>
<keyword evidence="2" id="KW-0853">WD repeat</keyword>
<dbReference type="FunFam" id="1.25.40.470:FF:000028">
    <property type="entry name" value="Intraflagellar transport protein 140-like protein"/>
    <property type="match status" value="1"/>
</dbReference>
<dbReference type="GO" id="GO:0036064">
    <property type="term" value="C:ciliary basal body"/>
    <property type="evidence" value="ECO:0007669"/>
    <property type="project" value="TreeGrafter"/>
</dbReference>
<evidence type="ECO:0000256" key="4">
    <source>
        <dbReference type="ARBA" id="ARBA00023069"/>
    </source>
</evidence>
<dbReference type="InterPro" id="IPR056155">
    <property type="entry name" value="Beta-prop_IFT140_2nd"/>
</dbReference>
<dbReference type="OrthoDB" id="10258787at2759"/>
<dbReference type="InterPro" id="IPR011990">
    <property type="entry name" value="TPR-like_helical_dom_sf"/>
</dbReference>
<feature type="domain" description="IF140/IFT172/WDR19 TPR" evidence="8">
    <location>
        <begin position="757"/>
        <end position="1123"/>
    </location>
</feature>
<evidence type="ECO:0000256" key="3">
    <source>
        <dbReference type="ARBA" id="ARBA00022737"/>
    </source>
</evidence>
<evidence type="ECO:0000256" key="1">
    <source>
        <dbReference type="ARBA" id="ARBA00004138"/>
    </source>
</evidence>
<dbReference type="InterPro" id="IPR056154">
    <property type="entry name" value="Beta-prop_IFT140_1st"/>
</dbReference>
<dbReference type="InterPro" id="IPR036322">
    <property type="entry name" value="WD40_repeat_dom_sf"/>
</dbReference>
<keyword evidence="10" id="KW-1185">Reference proteome</keyword>
<dbReference type="PANTHER" id="PTHR15722:SF7">
    <property type="entry name" value="INTRAFLAGELLAR TRANSPORT PROTEIN 140 HOMOLOG"/>
    <property type="match status" value="1"/>
</dbReference>
<dbReference type="GO" id="GO:0005930">
    <property type="term" value="C:axoneme"/>
    <property type="evidence" value="ECO:0007669"/>
    <property type="project" value="TreeGrafter"/>
</dbReference>
<dbReference type="PANTHER" id="PTHR15722">
    <property type="entry name" value="IFT140/172-RELATED"/>
    <property type="match status" value="1"/>
</dbReference>
<dbReference type="SUPFAM" id="SSF50978">
    <property type="entry name" value="WD40 repeat-like"/>
    <property type="match status" value="1"/>
</dbReference>
<dbReference type="Pfam" id="PF23385">
    <property type="entry name" value="Beta-prop_IFT140_2nd"/>
    <property type="match status" value="1"/>
</dbReference>
<evidence type="ECO:0000259" key="8">
    <source>
        <dbReference type="Pfam" id="PF24762"/>
    </source>
</evidence>
<gene>
    <name evidence="9" type="ORF">OESDEN_00783</name>
</gene>
<dbReference type="InterPro" id="IPR056168">
    <property type="entry name" value="TPR_IF140/IFT172/WDR19"/>
</dbReference>